<gene>
    <name evidence="2" type="ORF">VNI00_013160</name>
</gene>
<reference evidence="2 3" key="1">
    <citation type="submission" date="2024-01" db="EMBL/GenBank/DDBJ databases">
        <title>A draft genome for a cacao thread blight-causing isolate of Paramarasmius palmivorus.</title>
        <authorList>
            <person name="Baruah I.K."/>
            <person name="Bukari Y."/>
            <person name="Amoako-Attah I."/>
            <person name="Meinhardt L.W."/>
            <person name="Bailey B.A."/>
            <person name="Cohen S.P."/>
        </authorList>
    </citation>
    <scope>NUCLEOTIDE SEQUENCE [LARGE SCALE GENOMIC DNA]</scope>
    <source>
        <strain evidence="2 3">GH-12</strain>
    </source>
</reference>
<dbReference type="Gene3D" id="3.20.20.100">
    <property type="entry name" value="NADP-dependent oxidoreductase domain"/>
    <property type="match status" value="1"/>
</dbReference>
<name>A0AAW0C053_9AGAR</name>
<dbReference type="AlphaFoldDB" id="A0AAW0C053"/>
<accession>A0AAW0C053</accession>
<comment type="caution">
    <text evidence="2">The sequence shown here is derived from an EMBL/GenBank/DDBJ whole genome shotgun (WGS) entry which is preliminary data.</text>
</comment>
<evidence type="ECO:0000313" key="3">
    <source>
        <dbReference type="Proteomes" id="UP001383192"/>
    </source>
</evidence>
<keyword evidence="3" id="KW-1185">Reference proteome</keyword>
<dbReference type="PANTHER" id="PTHR11732">
    <property type="entry name" value="ALDO/KETO REDUCTASE"/>
    <property type="match status" value="1"/>
</dbReference>
<dbReference type="PROSITE" id="PS00062">
    <property type="entry name" value="ALDOKETO_REDUCTASE_2"/>
    <property type="match status" value="1"/>
</dbReference>
<dbReference type="SUPFAM" id="SSF51430">
    <property type="entry name" value="NAD(P)-linked oxidoreductase"/>
    <property type="match status" value="1"/>
</dbReference>
<dbReference type="InterPro" id="IPR036812">
    <property type="entry name" value="NAD(P)_OxRdtase_dom_sf"/>
</dbReference>
<dbReference type="InterPro" id="IPR023210">
    <property type="entry name" value="NADP_OxRdtase_dom"/>
</dbReference>
<evidence type="ECO:0000313" key="2">
    <source>
        <dbReference type="EMBL" id="KAK7032412.1"/>
    </source>
</evidence>
<proteinExistence type="predicted"/>
<organism evidence="2 3">
    <name type="scientific">Paramarasmius palmivorus</name>
    <dbReference type="NCBI Taxonomy" id="297713"/>
    <lineage>
        <taxon>Eukaryota</taxon>
        <taxon>Fungi</taxon>
        <taxon>Dikarya</taxon>
        <taxon>Basidiomycota</taxon>
        <taxon>Agaricomycotina</taxon>
        <taxon>Agaricomycetes</taxon>
        <taxon>Agaricomycetidae</taxon>
        <taxon>Agaricales</taxon>
        <taxon>Marasmiineae</taxon>
        <taxon>Marasmiaceae</taxon>
        <taxon>Paramarasmius</taxon>
    </lineage>
</organism>
<protein>
    <recommendedName>
        <fullName evidence="1">NADP-dependent oxidoreductase domain-containing protein</fullName>
    </recommendedName>
</protein>
<dbReference type="GO" id="GO:0016491">
    <property type="term" value="F:oxidoreductase activity"/>
    <property type="evidence" value="ECO:0007669"/>
    <property type="project" value="InterPro"/>
</dbReference>
<dbReference type="EMBL" id="JAYKXP010000065">
    <property type="protein sequence ID" value="KAK7032412.1"/>
    <property type="molecule type" value="Genomic_DNA"/>
</dbReference>
<dbReference type="Proteomes" id="UP001383192">
    <property type="component" value="Unassembled WGS sequence"/>
</dbReference>
<feature type="domain" description="NADP-dependent oxidoreductase" evidence="1">
    <location>
        <begin position="22"/>
        <end position="316"/>
    </location>
</feature>
<sequence>MARRFQLCWIGTPGGGKRVYDYCSKAISVGYRHFDTVRFTLMAVKSITNRGELGLQRLQAMVKNILCRNEEAVGQAIRDSGIPREEFFVTTKLNDHFRVRETFEESLKNLGLEYVDLYLMHWPQAMTNWYMKPSSDGKSQYLVADALAPEESPTFVETWQAMEKLVETGKVKAIGVSNFSIKNLEILLPHCKIIPATNQVEAHPYLPNHELKAYCESKGILLTAYSPLVNHGSENLTIRLLSQGQPRPDVPVGLLDNSDIQAIADRLNVEPAQVLISWAVQRGTIAIPKTENERRMVTNMTLVTLSDDDMKTLDNIHRKPGLHRSLLVGLHGEDGKVFGWTYEQLGWNMTTGGSGGMDPYTILAKMQFSTRTILSAVILYLAVNTMAAPAPAAEVQADIVARQQCTGNNFSDTTLCP</sequence>
<dbReference type="Pfam" id="PF00248">
    <property type="entry name" value="Aldo_ket_red"/>
    <property type="match status" value="1"/>
</dbReference>
<dbReference type="InterPro" id="IPR020471">
    <property type="entry name" value="AKR"/>
</dbReference>
<dbReference type="InterPro" id="IPR018170">
    <property type="entry name" value="Aldo/ket_reductase_CS"/>
</dbReference>
<dbReference type="PRINTS" id="PR00069">
    <property type="entry name" value="ALDKETRDTASE"/>
</dbReference>
<dbReference type="CDD" id="cd19071">
    <property type="entry name" value="AKR_AKR1-5-like"/>
    <property type="match status" value="1"/>
</dbReference>
<evidence type="ECO:0000259" key="1">
    <source>
        <dbReference type="Pfam" id="PF00248"/>
    </source>
</evidence>